<evidence type="ECO:0000256" key="4">
    <source>
        <dbReference type="ARBA" id="ARBA00022723"/>
    </source>
</evidence>
<dbReference type="FunFam" id="3.30.540.10:FF:000003">
    <property type="entry name" value="Inositol-1-monophosphatase"/>
    <property type="match status" value="1"/>
</dbReference>
<evidence type="ECO:0000256" key="2">
    <source>
        <dbReference type="ARBA" id="ARBA00001946"/>
    </source>
</evidence>
<evidence type="ECO:0000256" key="3">
    <source>
        <dbReference type="ARBA" id="ARBA00009759"/>
    </source>
</evidence>
<dbReference type="PANTHER" id="PTHR20854:SF4">
    <property type="entry name" value="INOSITOL-1-MONOPHOSPHATASE-RELATED"/>
    <property type="match status" value="1"/>
</dbReference>
<evidence type="ECO:0000256" key="8">
    <source>
        <dbReference type="RuleBase" id="RU364068"/>
    </source>
</evidence>
<comment type="catalytic activity">
    <reaction evidence="1 8">
        <text>a myo-inositol phosphate + H2O = myo-inositol + phosphate</text>
        <dbReference type="Rhea" id="RHEA:24056"/>
        <dbReference type="ChEBI" id="CHEBI:15377"/>
        <dbReference type="ChEBI" id="CHEBI:17268"/>
        <dbReference type="ChEBI" id="CHEBI:43474"/>
        <dbReference type="ChEBI" id="CHEBI:84139"/>
        <dbReference type="EC" id="3.1.3.25"/>
    </reaction>
</comment>
<protein>
    <recommendedName>
        <fullName evidence="8">Inositol-1-monophosphatase</fullName>
        <ecNumber evidence="8">3.1.3.25</ecNumber>
    </recommendedName>
</protein>
<dbReference type="GO" id="GO:0046872">
    <property type="term" value="F:metal ion binding"/>
    <property type="evidence" value="ECO:0007669"/>
    <property type="project" value="UniProtKB-KW"/>
</dbReference>
<proteinExistence type="inferred from homology"/>
<dbReference type="InterPro" id="IPR033942">
    <property type="entry name" value="IMPase"/>
</dbReference>
<name>A0A5C5VFH9_9BACT</name>
<dbReference type="PROSITE" id="PS00629">
    <property type="entry name" value="IMP_1"/>
    <property type="match status" value="1"/>
</dbReference>
<dbReference type="Gene3D" id="3.40.190.80">
    <property type="match status" value="1"/>
</dbReference>
<feature type="binding site" evidence="7">
    <location>
        <position position="215"/>
    </location>
    <ligand>
        <name>Mg(2+)</name>
        <dbReference type="ChEBI" id="CHEBI:18420"/>
        <label>1</label>
        <note>catalytic</note>
    </ligand>
</feature>
<gene>
    <name evidence="9" type="primary">suhB</name>
    <name evidence="9" type="ORF">KOR34_16370</name>
</gene>
<dbReference type="RefSeq" id="WP_197531250.1">
    <property type="nucleotide sequence ID" value="NZ_SIHJ01000001.1"/>
</dbReference>
<dbReference type="GO" id="GO:0007165">
    <property type="term" value="P:signal transduction"/>
    <property type="evidence" value="ECO:0007669"/>
    <property type="project" value="TreeGrafter"/>
</dbReference>
<evidence type="ECO:0000313" key="10">
    <source>
        <dbReference type="Proteomes" id="UP000316714"/>
    </source>
</evidence>
<sequence length="263" mass="28688">MDANFLHRLAEVAKQAGRAGGQRLIELRDSFEVSEKGRHDFVTNADIASQQAVFECIQSAFPDHLLMGEEGDNHRPPVDDDAVVWVVDPLDGTTNYLHQFPCFAVSIAAVQASRPVAACIYDPLREHHYWAAAGQGAWLDEEPLRVSSTGQLGDALLSMSLPPQVQPDSPDLLDFLTLVPQCRAIRRTGSAAMNLAWLAAGKIDGYWARQIRPWDVAAGVLLIQEAGGVVSSPLGEPFDLWQANLTAACSPAVHQQMVSRLTR</sequence>
<dbReference type="Pfam" id="PF00459">
    <property type="entry name" value="Inositol_P"/>
    <property type="match status" value="1"/>
</dbReference>
<feature type="binding site" evidence="7">
    <location>
        <position position="69"/>
    </location>
    <ligand>
        <name>Mg(2+)</name>
        <dbReference type="ChEBI" id="CHEBI:18420"/>
        <label>1</label>
        <note>catalytic</note>
    </ligand>
</feature>
<keyword evidence="4 7" id="KW-0479">Metal-binding</keyword>
<comment type="similarity">
    <text evidence="3 8">Belongs to the inositol monophosphatase superfamily.</text>
</comment>
<dbReference type="PANTHER" id="PTHR20854">
    <property type="entry name" value="INOSITOL MONOPHOSPHATASE"/>
    <property type="match status" value="1"/>
</dbReference>
<keyword evidence="10" id="KW-1185">Reference proteome</keyword>
<dbReference type="GO" id="GO:0006020">
    <property type="term" value="P:inositol metabolic process"/>
    <property type="evidence" value="ECO:0007669"/>
    <property type="project" value="TreeGrafter"/>
</dbReference>
<evidence type="ECO:0000256" key="7">
    <source>
        <dbReference type="PIRSR" id="PIRSR600760-2"/>
    </source>
</evidence>
<feature type="binding site" evidence="7">
    <location>
        <position position="90"/>
    </location>
    <ligand>
        <name>Mg(2+)</name>
        <dbReference type="ChEBI" id="CHEBI:18420"/>
        <label>2</label>
    </ligand>
</feature>
<evidence type="ECO:0000256" key="6">
    <source>
        <dbReference type="ARBA" id="ARBA00022842"/>
    </source>
</evidence>
<evidence type="ECO:0000256" key="5">
    <source>
        <dbReference type="ARBA" id="ARBA00022801"/>
    </source>
</evidence>
<dbReference type="EC" id="3.1.3.25" evidence="8"/>
<dbReference type="InterPro" id="IPR020583">
    <property type="entry name" value="Inositol_monoP_metal-BS"/>
</dbReference>
<keyword evidence="6 7" id="KW-0460">Magnesium</keyword>
<dbReference type="GO" id="GO:0008934">
    <property type="term" value="F:inositol monophosphate 1-phosphatase activity"/>
    <property type="evidence" value="ECO:0007669"/>
    <property type="project" value="InterPro"/>
</dbReference>
<keyword evidence="5 8" id="KW-0378">Hydrolase</keyword>
<dbReference type="PRINTS" id="PR00377">
    <property type="entry name" value="IMPHPHTASES"/>
</dbReference>
<feature type="binding site" evidence="7">
    <location>
        <position position="91"/>
    </location>
    <ligand>
        <name>Mg(2+)</name>
        <dbReference type="ChEBI" id="CHEBI:18420"/>
        <label>1</label>
        <note>catalytic</note>
    </ligand>
</feature>
<organism evidence="9 10">
    <name type="scientific">Posidoniimonas corsicana</name>
    <dbReference type="NCBI Taxonomy" id="1938618"/>
    <lineage>
        <taxon>Bacteria</taxon>
        <taxon>Pseudomonadati</taxon>
        <taxon>Planctomycetota</taxon>
        <taxon>Planctomycetia</taxon>
        <taxon>Pirellulales</taxon>
        <taxon>Lacipirellulaceae</taxon>
        <taxon>Posidoniimonas</taxon>
    </lineage>
</organism>
<dbReference type="Proteomes" id="UP000316714">
    <property type="component" value="Unassembled WGS sequence"/>
</dbReference>
<dbReference type="Gene3D" id="3.30.540.10">
    <property type="entry name" value="Fructose-1,6-Bisphosphatase, subunit A, domain 1"/>
    <property type="match status" value="1"/>
</dbReference>
<dbReference type="AlphaFoldDB" id="A0A5C5VFH9"/>
<reference evidence="9 10" key="1">
    <citation type="submission" date="2019-02" db="EMBL/GenBank/DDBJ databases">
        <title>Deep-cultivation of Planctomycetes and their phenomic and genomic characterization uncovers novel biology.</title>
        <authorList>
            <person name="Wiegand S."/>
            <person name="Jogler M."/>
            <person name="Boedeker C."/>
            <person name="Pinto D."/>
            <person name="Vollmers J."/>
            <person name="Rivas-Marin E."/>
            <person name="Kohn T."/>
            <person name="Peeters S.H."/>
            <person name="Heuer A."/>
            <person name="Rast P."/>
            <person name="Oberbeckmann S."/>
            <person name="Bunk B."/>
            <person name="Jeske O."/>
            <person name="Meyerdierks A."/>
            <person name="Storesund J.E."/>
            <person name="Kallscheuer N."/>
            <person name="Luecker S."/>
            <person name="Lage O.M."/>
            <person name="Pohl T."/>
            <person name="Merkel B.J."/>
            <person name="Hornburger P."/>
            <person name="Mueller R.-W."/>
            <person name="Bruemmer F."/>
            <person name="Labrenz M."/>
            <person name="Spormann A.M."/>
            <person name="Op Den Camp H."/>
            <person name="Overmann J."/>
            <person name="Amann R."/>
            <person name="Jetten M.S.M."/>
            <person name="Mascher T."/>
            <person name="Medema M.H."/>
            <person name="Devos D.P."/>
            <person name="Kaster A.-K."/>
            <person name="Ovreas L."/>
            <person name="Rohde M."/>
            <person name="Galperin M.Y."/>
            <person name="Jogler C."/>
        </authorList>
    </citation>
    <scope>NUCLEOTIDE SEQUENCE [LARGE SCALE GENOMIC DNA]</scope>
    <source>
        <strain evidence="9 10">KOR34</strain>
    </source>
</reference>
<dbReference type="PROSITE" id="PS00630">
    <property type="entry name" value="IMP_2"/>
    <property type="match status" value="1"/>
</dbReference>
<comment type="caution">
    <text evidence="9">The sequence shown here is derived from an EMBL/GenBank/DDBJ whole genome shotgun (WGS) entry which is preliminary data.</text>
</comment>
<dbReference type="SUPFAM" id="SSF56655">
    <property type="entry name" value="Carbohydrate phosphatase"/>
    <property type="match status" value="1"/>
</dbReference>
<dbReference type="InterPro" id="IPR020550">
    <property type="entry name" value="Inositol_monophosphatase_CS"/>
</dbReference>
<accession>A0A5C5VFH9</accession>
<evidence type="ECO:0000256" key="1">
    <source>
        <dbReference type="ARBA" id="ARBA00001033"/>
    </source>
</evidence>
<evidence type="ECO:0000313" key="9">
    <source>
        <dbReference type="EMBL" id="TWT36697.1"/>
    </source>
</evidence>
<comment type="cofactor">
    <cofactor evidence="2 7 8">
        <name>Mg(2+)</name>
        <dbReference type="ChEBI" id="CHEBI:18420"/>
    </cofactor>
</comment>
<dbReference type="InterPro" id="IPR000760">
    <property type="entry name" value="Inositol_monophosphatase-like"/>
</dbReference>
<dbReference type="EMBL" id="SIHJ01000001">
    <property type="protein sequence ID" value="TWT36697.1"/>
    <property type="molecule type" value="Genomic_DNA"/>
</dbReference>
<dbReference type="CDD" id="cd01639">
    <property type="entry name" value="IMPase"/>
    <property type="match status" value="1"/>
</dbReference>
<feature type="binding site" evidence="7">
    <location>
        <position position="88"/>
    </location>
    <ligand>
        <name>Mg(2+)</name>
        <dbReference type="ChEBI" id="CHEBI:18420"/>
        <label>1</label>
        <note>catalytic</note>
    </ligand>
</feature>
<dbReference type="GO" id="GO:0046854">
    <property type="term" value="P:phosphatidylinositol phosphate biosynthetic process"/>
    <property type="evidence" value="ECO:0007669"/>
    <property type="project" value="InterPro"/>
</dbReference>